<dbReference type="Proteomes" id="UP000708208">
    <property type="component" value="Unassembled WGS sequence"/>
</dbReference>
<dbReference type="OrthoDB" id="10257948at2759"/>
<feature type="region of interest" description="Disordered" evidence="2">
    <location>
        <begin position="184"/>
        <end position="215"/>
    </location>
</feature>
<sequence>MNSSGNVEQLVAQQIIAATRAVEAQVEGELERLNNFKSDDLEQLREERLNAMKARAKQLQEWKAIGHGEYSEIPEEKAFFDWCKKSQKVVCHFYRDATFRCKIVDKHLQLLAPKHVSTRFCKINAEKCPFLTDRLKIKVLPAVLILKDSQVIDRIVGFGDLGNRDEFSTEMMEWRLSQSDIIDYAGDKETPPDQRPKKTSLLNNITKPTGRKFDD</sequence>
<organism evidence="4 5">
    <name type="scientific">Allacma fusca</name>
    <dbReference type="NCBI Taxonomy" id="39272"/>
    <lineage>
        <taxon>Eukaryota</taxon>
        <taxon>Metazoa</taxon>
        <taxon>Ecdysozoa</taxon>
        <taxon>Arthropoda</taxon>
        <taxon>Hexapoda</taxon>
        <taxon>Collembola</taxon>
        <taxon>Symphypleona</taxon>
        <taxon>Sminthuridae</taxon>
        <taxon>Allacma</taxon>
    </lineage>
</organism>
<evidence type="ECO:0000256" key="2">
    <source>
        <dbReference type="SAM" id="MobiDB-lite"/>
    </source>
</evidence>
<name>A0A8J2PE44_9HEXA</name>
<protein>
    <recommendedName>
        <fullName evidence="3">Phosducin domain-containing protein</fullName>
    </recommendedName>
</protein>
<comment type="caution">
    <text evidence="4">The sequence shown here is derived from an EMBL/GenBank/DDBJ whole genome shotgun (WGS) entry which is preliminary data.</text>
</comment>
<dbReference type="CDD" id="cd02989">
    <property type="entry name" value="Phd_like_TxnDC9"/>
    <property type="match status" value="1"/>
</dbReference>
<evidence type="ECO:0000313" key="5">
    <source>
        <dbReference type="Proteomes" id="UP000708208"/>
    </source>
</evidence>
<dbReference type="EMBL" id="CAJVCH010418518">
    <property type="protein sequence ID" value="CAG7818353.1"/>
    <property type="molecule type" value="Genomic_DNA"/>
</dbReference>
<keyword evidence="1" id="KW-0175">Coiled coil</keyword>
<accession>A0A8J2PE44</accession>
<feature type="coiled-coil region" evidence="1">
    <location>
        <begin position="27"/>
        <end position="61"/>
    </location>
</feature>
<dbReference type="Pfam" id="PF02114">
    <property type="entry name" value="Phosducin"/>
    <property type="match status" value="1"/>
</dbReference>
<evidence type="ECO:0000256" key="1">
    <source>
        <dbReference type="SAM" id="Coils"/>
    </source>
</evidence>
<dbReference type="PANTHER" id="PTHR21148">
    <property type="entry name" value="THIOREDOXIN DOMAIN-CONTAINING PROTEIN 9"/>
    <property type="match status" value="1"/>
</dbReference>
<keyword evidence="5" id="KW-1185">Reference proteome</keyword>
<dbReference type="AlphaFoldDB" id="A0A8J2PE44"/>
<evidence type="ECO:0000313" key="4">
    <source>
        <dbReference type="EMBL" id="CAG7818353.1"/>
    </source>
</evidence>
<evidence type="ECO:0000259" key="3">
    <source>
        <dbReference type="Pfam" id="PF02114"/>
    </source>
</evidence>
<feature type="domain" description="Phosducin" evidence="3">
    <location>
        <begin position="37"/>
        <end position="169"/>
    </location>
</feature>
<proteinExistence type="predicted"/>
<reference evidence="4" key="1">
    <citation type="submission" date="2021-06" db="EMBL/GenBank/DDBJ databases">
        <authorList>
            <person name="Hodson N. C."/>
            <person name="Mongue J. A."/>
            <person name="Jaron S. K."/>
        </authorList>
    </citation>
    <scope>NUCLEOTIDE SEQUENCE</scope>
</reference>
<feature type="compositionally biased region" description="Basic and acidic residues" evidence="2">
    <location>
        <begin position="185"/>
        <end position="196"/>
    </location>
</feature>
<dbReference type="InterPro" id="IPR024253">
    <property type="entry name" value="Phosducin_thioredoxin-like_dom"/>
</dbReference>
<gene>
    <name evidence="4" type="ORF">AFUS01_LOCUS28862</name>
</gene>